<proteinExistence type="inferred from homology"/>
<dbReference type="AlphaFoldDB" id="A0A6J7CT16"/>
<dbReference type="PROSITE" id="PS50928">
    <property type="entry name" value="ABC_TM1"/>
    <property type="match status" value="1"/>
</dbReference>
<keyword evidence="6 8" id="KW-1133">Transmembrane helix</keyword>
<organism evidence="10">
    <name type="scientific">freshwater metagenome</name>
    <dbReference type="NCBI Taxonomy" id="449393"/>
    <lineage>
        <taxon>unclassified sequences</taxon>
        <taxon>metagenomes</taxon>
        <taxon>ecological metagenomes</taxon>
    </lineage>
</organism>
<feature type="domain" description="ABC transmembrane type-1" evidence="9">
    <location>
        <begin position="1"/>
        <end position="108"/>
    </location>
</feature>
<evidence type="ECO:0000256" key="3">
    <source>
        <dbReference type="ARBA" id="ARBA00022448"/>
    </source>
</evidence>
<dbReference type="Gene3D" id="1.10.3720.10">
    <property type="entry name" value="MetI-like"/>
    <property type="match status" value="1"/>
</dbReference>
<dbReference type="InterPro" id="IPR000515">
    <property type="entry name" value="MetI-like"/>
</dbReference>
<evidence type="ECO:0000259" key="9">
    <source>
        <dbReference type="PROSITE" id="PS50928"/>
    </source>
</evidence>
<dbReference type="GO" id="GO:0005886">
    <property type="term" value="C:plasma membrane"/>
    <property type="evidence" value="ECO:0007669"/>
    <property type="project" value="UniProtKB-SubCell"/>
</dbReference>
<sequence length="123" mass="13699">MFCVSYVATTVKARIRGFDWRLEEAAADLGAGPVRTFLRVTFPIIAPGVFAAALLTFALSLDDFTITYFNSGRVRTFPVEVFTQKRSRVPAQINVFGTMILLAATVIAVSGVLIERRRQRERV</sequence>
<protein>
    <submittedName>
        <fullName evidence="10">Unannotated protein</fullName>
    </submittedName>
</protein>
<keyword evidence="3" id="KW-0813">Transport</keyword>
<dbReference type="PANTHER" id="PTHR43848">
    <property type="entry name" value="PUTRESCINE TRANSPORT SYSTEM PERMEASE PROTEIN POTI"/>
    <property type="match status" value="1"/>
</dbReference>
<dbReference type="InterPro" id="IPR035906">
    <property type="entry name" value="MetI-like_sf"/>
</dbReference>
<comment type="similarity">
    <text evidence="2">Belongs to the binding-protein-dependent transport system permease family. CysTW subfamily.</text>
</comment>
<accession>A0A6J7CT16</accession>
<evidence type="ECO:0000256" key="5">
    <source>
        <dbReference type="ARBA" id="ARBA00022692"/>
    </source>
</evidence>
<gene>
    <name evidence="10" type="ORF">UFOPK3417_00217</name>
</gene>
<evidence type="ECO:0000256" key="8">
    <source>
        <dbReference type="SAM" id="Phobius"/>
    </source>
</evidence>
<reference evidence="10" key="1">
    <citation type="submission" date="2020-05" db="EMBL/GenBank/DDBJ databases">
        <authorList>
            <person name="Chiriac C."/>
            <person name="Salcher M."/>
            <person name="Ghai R."/>
            <person name="Kavagutti S V."/>
        </authorList>
    </citation>
    <scope>NUCLEOTIDE SEQUENCE</scope>
</reference>
<evidence type="ECO:0000256" key="1">
    <source>
        <dbReference type="ARBA" id="ARBA00004651"/>
    </source>
</evidence>
<evidence type="ECO:0000313" key="10">
    <source>
        <dbReference type="EMBL" id="CAB4860910.1"/>
    </source>
</evidence>
<evidence type="ECO:0000256" key="4">
    <source>
        <dbReference type="ARBA" id="ARBA00022475"/>
    </source>
</evidence>
<evidence type="ECO:0000256" key="2">
    <source>
        <dbReference type="ARBA" id="ARBA00007069"/>
    </source>
</evidence>
<dbReference type="EMBL" id="CAFBLR010000009">
    <property type="protein sequence ID" value="CAB4860910.1"/>
    <property type="molecule type" value="Genomic_DNA"/>
</dbReference>
<dbReference type="InterPro" id="IPR051789">
    <property type="entry name" value="Bact_Polyamine_Transport"/>
</dbReference>
<evidence type="ECO:0000256" key="6">
    <source>
        <dbReference type="ARBA" id="ARBA00022989"/>
    </source>
</evidence>
<dbReference type="Pfam" id="PF00528">
    <property type="entry name" value="BPD_transp_1"/>
    <property type="match status" value="1"/>
</dbReference>
<name>A0A6J7CT16_9ZZZZ</name>
<comment type="subcellular location">
    <subcellularLocation>
        <location evidence="1">Cell membrane</location>
        <topology evidence="1">Multi-pass membrane protein</topology>
    </subcellularLocation>
</comment>
<dbReference type="GO" id="GO:0055085">
    <property type="term" value="P:transmembrane transport"/>
    <property type="evidence" value="ECO:0007669"/>
    <property type="project" value="InterPro"/>
</dbReference>
<dbReference type="CDD" id="cd06261">
    <property type="entry name" value="TM_PBP2"/>
    <property type="match status" value="1"/>
</dbReference>
<feature type="transmembrane region" description="Helical" evidence="8">
    <location>
        <begin position="93"/>
        <end position="114"/>
    </location>
</feature>
<keyword evidence="4" id="KW-1003">Cell membrane</keyword>
<keyword evidence="5 8" id="KW-0812">Transmembrane</keyword>
<dbReference type="PANTHER" id="PTHR43848:SF2">
    <property type="entry name" value="PUTRESCINE TRANSPORT SYSTEM PERMEASE PROTEIN POTI"/>
    <property type="match status" value="1"/>
</dbReference>
<keyword evidence="7 8" id="KW-0472">Membrane</keyword>
<evidence type="ECO:0000256" key="7">
    <source>
        <dbReference type="ARBA" id="ARBA00023136"/>
    </source>
</evidence>
<feature type="transmembrane region" description="Helical" evidence="8">
    <location>
        <begin position="40"/>
        <end position="61"/>
    </location>
</feature>
<dbReference type="SUPFAM" id="SSF161098">
    <property type="entry name" value="MetI-like"/>
    <property type="match status" value="1"/>
</dbReference>